<dbReference type="AlphaFoldDB" id="A0A060YJK4"/>
<evidence type="ECO:0000256" key="1">
    <source>
        <dbReference type="SAM" id="MobiDB-lite"/>
    </source>
</evidence>
<dbReference type="Proteomes" id="UP000193380">
    <property type="component" value="Unassembled WGS sequence"/>
</dbReference>
<feature type="region of interest" description="Disordered" evidence="1">
    <location>
        <begin position="122"/>
        <end position="162"/>
    </location>
</feature>
<reference evidence="2" key="1">
    <citation type="journal article" date="2014" name="Nat. Commun.">
        <title>The rainbow trout genome provides novel insights into evolution after whole-genome duplication in vertebrates.</title>
        <authorList>
            <person name="Berthelot C."/>
            <person name="Brunet F."/>
            <person name="Chalopin D."/>
            <person name="Juanchich A."/>
            <person name="Bernard M."/>
            <person name="Noel B."/>
            <person name="Bento P."/>
            <person name="Da Silva C."/>
            <person name="Labadie K."/>
            <person name="Alberti A."/>
            <person name="Aury J.M."/>
            <person name="Louis A."/>
            <person name="Dehais P."/>
            <person name="Bardou P."/>
            <person name="Montfort J."/>
            <person name="Klopp C."/>
            <person name="Cabau C."/>
            <person name="Gaspin C."/>
            <person name="Thorgaard G.H."/>
            <person name="Boussaha M."/>
            <person name="Quillet E."/>
            <person name="Guyomard R."/>
            <person name="Galiana D."/>
            <person name="Bobe J."/>
            <person name="Volff J.N."/>
            <person name="Genet C."/>
            <person name="Wincker P."/>
            <person name="Jaillon O."/>
            <person name="Roest Crollius H."/>
            <person name="Guiguen Y."/>
        </authorList>
    </citation>
    <scope>NUCLEOTIDE SEQUENCE [LARGE SCALE GENOMIC DNA]</scope>
</reference>
<name>A0A060YJK4_ONCMY</name>
<dbReference type="EMBL" id="FR912478">
    <property type="protein sequence ID" value="CDQ91916.1"/>
    <property type="molecule type" value="Genomic_DNA"/>
</dbReference>
<evidence type="ECO:0000313" key="3">
    <source>
        <dbReference type="Proteomes" id="UP000193380"/>
    </source>
</evidence>
<evidence type="ECO:0000313" key="2">
    <source>
        <dbReference type="EMBL" id="CDQ91916.1"/>
    </source>
</evidence>
<accession>A0A060YJK4</accession>
<reference evidence="2" key="2">
    <citation type="submission" date="2014-03" db="EMBL/GenBank/DDBJ databases">
        <authorList>
            <person name="Genoscope - CEA"/>
        </authorList>
    </citation>
    <scope>NUCLEOTIDE SEQUENCE</scope>
</reference>
<sequence>MAALDQKSPNVLLQSLCCRITGKSEAEVAHQFQYAVRVVGSNYAPTIERDEFLVSEKIKKELLKQRREGDAALFSELHRKLQTQGVLKHRWSVLYLLLSLCEDPRKPSRRVIPRLAAMGHCLPRPSHGTPTPPRSTALGPGACPSATPSAWGPGAPRSPPAWAPVASAAWGCTPSTGPHPPLSPCWLGKTN</sequence>
<gene>
    <name evidence="2" type="ORF">GSONMT00021565001</name>
</gene>
<proteinExistence type="predicted"/>
<protein>
    <submittedName>
        <fullName evidence="2">Uncharacterized protein</fullName>
    </submittedName>
</protein>
<dbReference type="PaxDb" id="8022-A0A060YJK4"/>
<dbReference type="STRING" id="8022.A0A060YJK4"/>
<organism evidence="2 3">
    <name type="scientific">Oncorhynchus mykiss</name>
    <name type="common">Rainbow trout</name>
    <name type="synonym">Salmo gairdneri</name>
    <dbReference type="NCBI Taxonomy" id="8022"/>
    <lineage>
        <taxon>Eukaryota</taxon>
        <taxon>Metazoa</taxon>
        <taxon>Chordata</taxon>
        <taxon>Craniata</taxon>
        <taxon>Vertebrata</taxon>
        <taxon>Euteleostomi</taxon>
        <taxon>Actinopterygii</taxon>
        <taxon>Neopterygii</taxon>
        <taxon>Teleostei</taxon>
        <taxon>Protacanthopterygii</taxon>
        <taxon>Salmoniformes</taxon>
        <taxon>Salmonidae</taxon>
        <taxon>Salmoninae</taxon>
        <taxon>Oncorhynchus</taxon>
    </lineage>
</organism>